<evidence type="ECO:0000313" key="3">
    <source>
        <dbReference type="Proteomes" id="UP000058613"/>
    </source>
</evidence>
<gene>
    <name evidence="2" type="ORF">Pdsh_08605</name>
    <name evidence="1" type="ORF">Pyrde_0414</name>
</gene>
<proteinExistence type="predicted"/>
<reference evidence="1 3" key="1">
    <citation type="submission" date="2015-10" db="EMBL/GenBank/DDBJ databases">
        <title>Complete genome sequence of hyperthermophilic archaeon Pyrodictium delaneyi Su06.</title>
        <authorList>
            <person name="Jung J.-H."/>
            <person name="Lin J."/>
            <person name="Holden J.F."/>
            <person name="Park C.-S."/>
        </authorList>
    </citation>
    <scope>NUCLEOTIDE SEQUENCE [LARGE SCALE GENOMIC DNA]</scope>
    <source>
        <strain evidence="1 3">Su06</strain>
    </source>
</reference>
<dbReference type="AlphaFoldDB" id="A0A0P0N1N8"/>
<evidence type="ECO:0000313" key="2">
    <source>
        <dbReference type="EMBL" id="OWJ53937.1"/>
    </source>
</evidence>
<dbReference type="PANTHER" id="PTHR34704">
    <property type="entry name" value="ATPASE"/>
    <property type="match status" value="1"/>
</dbReference>
<evidence type="ECO:0008006" key="5">
    <source>
        <dbReference type="Google" id="ProtNLM"/>
    </source>
</evidence>
<dbReference type="OrthoDB" id="132045at2157"/>
<dbReference type="RefSeq" id="WP_055407786.1">
    <property type="nucleotide sequence ID" value="NZ_CP013011.1"/>
</dbReference>
<evidence type="ECO:0000313" key="1">
    <source>
        <dbReference type="EMBL" id="ALL00464.1"/>
    </source>
</evidence>
<dbReference type="Proteomes" id="UP000058613">
    <property type="component" value="Chromosome"/>
</dbReference>
<dbReference type="EMBL" id="CP013011">
    <property type="protein sequence ID" value="ALL00464.1"/>
    <property type="molecule type" value="Genomic_DNA"/>
</dbReference>
<keyword evidence="4" id="KW-1185">Reference proteome</keyword>
<sequence length="400" mass="46693">MGIIIKRPWLEEFLKQGGRRLLYGRRKTGKTFYTRLVLPDYQYFIVRKGGTIYDPLEDQEIDTRVFLRLCRSEDNIVLDEFHRADPRLFDALQAGVCQENMVLITSTMHYHRRFTEGPEAPLKGLFSIRQVGLISPVELLATDWSLEGKILVEHLVFYQEPVLIGRSIKDIVLSGREFAKSLVGEVLDEEDYTYTRRFDAILEAIAAGRNKLTEIAAYLHARGLLEKPSTSHITKYIDVMLRTGLLERIEVWGKRRRSLYRHVSPLTELVYYLDARYGFYDLPLPWSYIEKAVKTRIPLLVERFMERLLAGLFGYKPVKILEPEIDIALAEFQRIRLVAEVKWVEKLTRRELRHIEEKLARFPDAQALLIVPDKTIVPETWLEVWDTKDLAAKARQQTNT</sequence>
<dbReference type="InterPro" id="IPR027417">
    <property type="entry name" value="P-loop_NTPase"/>
</dbReference>
<dbReference type="GeneID" id="26098738"/>
<dbReference type="KEGG" id="pdl:Pyrde_0414"/>
<dbReference type="SUPFAM" id="SSF52540">
    <property type="entry name" value="P-loop containing nucleoside triphosphate hydrolases"/>
    <property type="match status" value="1"/>
</dbReference>
<dbReference type="PANTHER" id="PTHR34704:SF1">
    <property type="entry name" value="ATPASE"/>
    <property type="match status" value="1"/>
</dbReference>
<dbReference type="PATRIC" id="fig|1273541.4.peg.454"/>
<reference evidence="2 4" key="2">
    <citation type="submission" date="2017-05" db="EMBL/GenBank/DDBJ databases">
        <title>The draft genome of the hyperthermophilic archaeon 'Pyrodictium delaneyi strain Hulk', an iron and nitrate reducer, reveals the capacity for sulfate reduction.</title>
        <authorList>
            <person name="Demey L.M."/>
            <person name="Miller C."/>
            <person name="Manzella M."/>
            <person name="Reguera G."/>
            <person name="Kashefi K."/>
        </authorList>
    </citation>
    <scope>NUCLEOTIDE SEQUENCE [LARGE SCALE GENOMIC DNA]</scope>
    <source>
        <strain evidence="2 4">Hulk</strain>
    </source>
</reference>
<dbReference type="STRING" id="1273541.Pyrde_0414"/>
<protein>
    <recommendedName>
        <fullName evidence="5">ATPase</fullName>
    </recommendedName>
</protein>
<dbReference type="Proteomes" id="UP000196694">
    <property type="component" value="Unassembled WGS sequence"/>
</dbReference>
<organism evidence="1 3">
    <name type="scientific">Pyrodictium delaneyi</name>
    <dbReference type="NCBI Taxonomy" id="1273541"/>
    <lineage>
        <taxon>Archaea</taxon>
        <taxon>Thermoproteota</taxon>
        <taxon>Thermoprotei</taxon>
        <taxon>Desulfurococcales</taxon>
        <taxon>Pyrodictiaceae</taxon>
        <taxon>Pyrodictium</taxon>
    </lineage>
</organism>
<accession>A0A0P0N1N8</accession>
<dbReference type="EMBL" id="NCQP01000007">
    <property type="protein sequence ID" value="OWJ53937.1"/>
    <property type="molecule type" value="Genomic_DNA"/>
</dbReference>
<name>A0A0P0N1N8_9CREN</name>
<evidence type="ECO:0000313" key="4">
    <source>
        <dbReference type="Proteomes" id="UP000196694"/>
    </source>
</evidence>